<organism evidence="8 9">
    <name type="scientific">Quillaja saponaria</name>
    <name type="common">Soap bark tree</name>
    <dbReference type="NCBI Taxonomy" id="32244"/>
    <lineage>
        <taxon>Eukaryota</taxon>
        <taxon>Viridiplantae</taxon>
        <taxon>Streptophyta</taxon>
        <taxon>Embryophyta</taxon>
        <taxon>Tracheophyta</taxon>
        <taxon>Spermatophyta</taxon>
        <taxon>Magnoliopsida</taxon>
        <taxon>eudicotyledons</taxon>
        <taxon>Gunneridae</taxon>
        <taxon>Pentapetalae</taxon>
        <taxon>rosids</taxon>
        <taxon>fabids</taxon>
        <taxon>Fabales</taxon>
        <taxon>Quillajaceae</taxon>
        <taxon>Quillaja</taxon>
    </lineage>
</organism>
<dbReference type="InterPro" id="IPR006671">
    <property type="entry name" value="Cyclin_N"/>
</dbReference>
<evidence type="ECO:0000259" key="7">
    <source>
        <dbReference type="SMART" id="SM00385"/>
    </source>
</evidence>
<name>A0AAD7LGY6_QUISA</name>
<evidence type="ECO:0000256" key="1">
    <source>
        <dbReference type="ARBA" id="ARBA00011177"/>
    </source>
</evidence>
<feature type="domain" description="Cyclin-like" evidence="7">
    <location>
        <begin position="143"/>
        <end position="226"/>
    </location>
</feature>
<dbReference type="Pfam" id="PF00134">
    <property type="entry name" value="Cyclin_N"/>
    <property type="match status" value="1"/>
</dbReference>
<sequence length="327" mass="37180">MIVEAPQNTSQSGIARNEAIMCAPKGPLCCSHTWYFSREEIEDHSPSRKDGIDHNAESELRKLYCSFIRELGMQLKVPQVTIASAMMLCHRFYMRQSHAKNDWKVDLLYSTACFKYLKGIDLIGERHLLSTIAFDLDIQLPYKPLVAALKSMGLYHDLLRVAWNYINDSIPTTLCLQYKPHYLAAASVFLAAKFEKVKLPMDKGKVWRLEFDISPKLLPVIHRMQEGKEGLPLPHGSNQAMGDNCITKKEELPCQTSDSGSTSSIVEDDNEENQLKMKESNLDASCTIVPVHDNRSALDVNHIREALKRRRLQRAAEKYSVETKNPE</sequence>
<keyword evidence="3" id="KW-0131">Cell cycle</keyword>
<evidence type="ECO:0000256" key="3">
    <source>
        <dbReference type="ARBA" id="ARBA00023306"/>
    </source>
</evidence>
<feature type="compositionally biased region" description="Polar residues" evidence="6">
    <location>
        <begin position="254"/>
        <end position="265"/>
    </location>
</feature>
<keyword evidence="5" id="KW-0195">Cyclin</keyword>
<evidence type="ECO:0000256" key="2">
    <source>
        <dbReference type="ARBA" id="ARBA00022618"/>
    </source>
</evidence>
<dbReference type="Gene3D" id="1.10.472.10">
    <property type="entry name" value="Cyclin-like"/>
    <property type="match status" value="2"/>
</dbReference>
<evidence type="ECO:0000256" key="5">
    <source>
        <dbReference type="RuleBase" id="RU000383"/>
    </source>
</evidence>
<dbReference type="SUPFAM" id="SSF47954">
    <property type="entry name" value="Cyclin-like"/>
    <property type="match status" value="2"/>
</dbReference>
<dbReference type="GO" id="GO:0006357">
    <property type="term" value="P:regulation of transcription by RNA polymerase II"/>
    <property type="evidence" value="ECO:0007669"/>
    <property type="project" value="InterPro"/>
</dbReference>
<keyword evidence="2" id="KW-0132">Cell division</keyword>
<protein>
    <recommendedName>
        <fullName evidence="4">B-like cyclin</fullName>
    </recommendedName>
</protein>
<dbReference type="EMBL" id="JARAOO010000008">
    <property type="protein sequence ID" value="KAJ7957787.1"/>
    <property type="molecule type" value="Genomic_DNA"/>
</dbReference>
<accession>A0AAD7LGY6</accession>
<evidence type="ECO:0000256" key="4">
    <source>
        <dbReference type="ARBA" id="ARBA00032263"/>
    </source>
</evidence>
<evidence type="ECO:0000313" key="8">
    <source>
        <dbReference type="EMBL" id="KAJ7957787.1"/>
    </source>
</evidence>
<dbReference type="InterPro" id="IPR036915">
    <property type="entry name" value="Cyclin-like_sf"/>
</dbReference>
<dbReference type="SMART" id="SM00385">
    <property type="entry name" value="CYCLIN"/>
    <property type="match status" value="1"/>
</dbReference>
<feature type="region of interest" description="Disordered" evidence="6">
    <location>
        <begin position="253"/>
        <end position="273"/>
    </location>
</feature>
<proteinExistence type="inferred from homology"/>
<dbReference type="InterPro" id="IPR013763">
    <property type="entry name" value="Cyclin-like_dom"/>
</dbReference>
<gene>
    <name evidence="8" type="ORF">O6P43_018611</name>
</gene>
<dbReference type="GO" id="GO:0016538">
    <property type="term" value="F:cyclin-dependent protein serine/threonine kinase regulator activity"/>
    <property type="evidence" value="ECO:0007669"/>
    <property type="project" value="InterPro"/>
</dbReference>
<comment type="caution">
    <text evidence="8">The sequence shown here is derived from an EMBL/GenBank/DDBJ whole genome shotgun (WGS) entry which is preliminary data.</text>
</comment>
<comment type="subunit">
    <text evidence="1">Interacts with the CDC2 protein kinase to form a serine/threonine kinase holoenzyme complex also known as maturation promoting factor (MPF). The cyclin subunit imparts substrate specificity to the complex.</text>
</comment>
<dbReference type="AlphaFoldDB" id="A0AAD7LGY6"/>
<dbReference type="Proteomes" id="UP001163823">
    <property type="component" value="Chromosome 8"/>
</dbReference>
<reference evidence="8" key="1">
    <citation type="journal article" date="2023" name="Science">
        <title>Elucidation of the pathway for biosynthesis of saponin adjuvants from the soapbark tree.</title>
        <authorList>
            <person name="Reed J."/>
            <person name="Orme A."/>
            <person name="El-Demerdash A."/>
            <person name="Owen C."/>
            <person name="Martin L.B.B."/>
            <person name="Misra R.C."/>
            <person name="Kikuchi S."/>
            <person name="Rejzek M."/>
            <person name="Martin A.C."/>
            <person name="Harkess A."/>
            <person name="Leebens-Mack J."/>
            <person name="Louveau T."/>
            <person name="Stephenson M.J."/>
            <person name="Osbourn A."/>
        </authorList>
    </citation>
    <scope>NUCLEOTIDE SEQUENCE</scope>
    <source>
        <strain evidence="8">S10</strain>
    </source>
</reference>
<keyword evidence="9" id="KW-1185">Reference proteome</keyword>
<dbReference type="PANTHER" id="PTHR10026">
    <property type="entry name" value="CYCLIN"/>
    <property type="match status" value="1"/>
</dbReference>
<dbReference type="GO" id="GO:0051301">
    <property type="term" value="P:cell division"/>
    <property type="evidence" value="ECO:0007669"/>
    <property type="project" value="UniProtKB-KW"/>
</dbReference>
<comment type="similarity">
    <text evidence="5">Belongs to the cyclin family.</text>
</comment>
<dbReference type="InterPro" id="IPR043198">
    <property type="entry name" value="Cyclin/Ssn8"/>
</dbReference>
<evidence type="ECO:0000313" key="9">
    <source>
        <dbReference type="Proteomes" id="UP001163823"/>
    </source>
</evidence>
<dbReference type="KEGG" id="qsa:O6P43_018611"/>
<evidence type="ECO:0000256" key="6">
    <source>
        <dbReference type="SAM" id="MobiDB-lite"/>
    </source>
</evidence>